<feature type="binding site" evidence="25">
    <location>
        <position position="234"/>
    </location>
    <ligand>
        <name>Zn(2+)</name>
        <dbReference type="ChEBI" id="CHEBI:29105"/>
        <note>catalytic</note>
    </ligand>
</feature>
<feature type="region of interest" description="Disordered" evidence="27">
    <location>
        <begin position="1"/>
        <end position="21"/>
    </location>
</feature>
<dbReference type="SUPFAM" id="SSF48452">
    <property type="entry name" value="TPR-like"/>
    <property type="match status" value="1"/>
</dbReference>
<evidence type="ECO:0000256" key="23">
    <source>
        <dbReference type="ARBA" id="ARBA00078586"/>
    </source>
</evidence>
<evidence type="ECO:0000256" key="1">
    <source>
        <dbReference type="ARBA" id="ARBA00001947"/>
    </source>
</evidence>
<evidence type="ECO:0000256" key="20">
    <source>
        <dbReference type="ARBA" id="ARBA00049558"/>
    </source>
</evidence>
<feature type="transmembrane region" description="Helical" evidence="28">
    <location>
        <begin position="53"/>
        <end position="71"/>
    </location>
</feature>
<dbReference type="Pfam" id="PF14853">
    <property type="entry name" value="Fis1_TPR_C"/>
    <property type="match status" value="1"/>
</dbReference>
<keyword evidence="16" id="KW-0496">Mitochondrion</keyword>
<evidence type="ECO:0000256" key="3">
    <source>
        <dbReference type="ARBA" id="ARBA00004549"/>
    </source>
</evidence>
<keyword evidence="26" id="KW-0802">TPR repeat</keyword>
<protein>
    <recommendedName>
        <fullName evidence="8">Mitochondrial fission 1 protein</fullName>
        <ecNumber evidence="7">3.5.4.5</ecNumber>
    </recommendedName>
    <alternativeName>
        <fullName evidence="19">Cytidine aminohydrolase</fullName>
    </alternativeName>
    <alternativeName>
        <fullName evidence="23">FIS1 homolog</fullName>
    </alternativeName>
</protein>
<feature type="transmembrane region" description="Helical" evidence="28">
    <location>
        <begin position="385"/>
        <end position="410"/>
    </location>
</feature>
<keyword evidence="9 28" id="KW-0812">Transmembrane</keyword>
<dbReference type="FunFam" id="1.25.40.10:FF:000147">
    <property type="entry name" value="Mitochondrial fission 1 protein"/>
    <property type="match status" value="1"/>
</dbReference>
<feature type="binding site" evidence="25">
    <location>
        <position position="268"/>
    </location>
    <ligand>
        <name>Zn(2+)</name>
        <dbReference type="ChEBI" id="CHEBI:29105"/>
        <note>catalytic</note>
    </ligand>
</feature>
<dbReference type="Gene3D" id="1.25.40.10">
    <property type="entry name" value="Tetratricopeptide repeat domain"/>
    <property type="match status" value="1"/>
</dbReference>
<dbReference type="Proteomes" id="UP000324091">
    <property type="component" value="Chromosome 3"/>
</dbReference>
<evidence type="ECO:0000256" key="8">
    <source>
        <dbReference type="ARBA" id="ARBA00014314"/>
    </source>
</evidence>
<dbReference type="GO" id="GO:0005778">
    <property type="term" value="C:peroxisomal membrane"/>
    <property type="evidence" value="ECO:0007669"/>
    <property type="project" value="UniProtKB-SubCell"/>
</dbReference>
<dbReference type="CDD" id="cd01283">
    <property type="entry name" value="cytidine_deaminase"/>
    <property type="match status" value="1"/>
</dbReference>
<evidence type="ECO:0000256" key="18">
    <source>
        <dbReference type="ARBA" id="ARBA00023140"/>
    </source>
</evidence>
<dbReference type="EC" id="3.5.4.5" evidence="7"/>
<evidence type="ECO:0000256" key="5">
    <source>
        <dbReference type="ARBA" id="ARBA00006576"/>
    </source>
</evidence>
<evidence type="ECO:0000259" key="29">
    <source>
        <dbReference type="PROSITE" id="PS51747"/>
    </source>
</evidence>
<dbReference type="InterPro" id="IPR028058">
    <property type="entry name" value="Fis1_TPR_N"/>
</dbReference>
<dbReference type="GO" id="GO:0000422">
    <property type="term" value="P:autophagy of mitochondrion"/>
    <property type="evidence" value="ECO:0007669"/>
    <property type="project" value="TreeGrafter"/>
</dbReference>
<dbReference type="GO" id="GO:0043653">
    <property type="term" value="P:mitochondrial fragmentation involved in apoptotic process"/>
    <property type="evidence" value="ECO:0007669"/>
    <property type="project" value="TreeGrafter"/>
</dbReference>
<comment type="function">
    <text evidence="21">Involved in the fragmentation of the mitochondrial network and its perinuclear clustering. Plays a minor role in the recruitment and association of the fission mediator dynamin-related protein 1 (DNM1L) to the mitochondrial surface and mitochondrial fission. May not be essential for the assembly of functional fission complexes and the subsequent membrane scission event. Also mediates peroxisomal fission. May act when the products of fission are directed toward mitochondrial homeostasis, mitophagy, or apoptosis. Can induce cytochrome c release from the mitochondrion to the cytosol, ultimately leading to apoptosis.</text>
</comment>
<feature type="active site" description="Proton donor" evidence="24">
    <location>
        <position position="236"/>
    </location>
</feature>
<comment type="similarity">
    <text evidence="6">Belongs to the FIS1 family.</text>
</comment>
<feature type="domain" description="CMP/dCMP-type deaminase" evidence="29">
    <location>
        <begin position="182"/>
        <end position="305"/>
    </location>
</feature>
<dbReference type="InterPro" id="IPR006262">
    <property type="entry name" value="Cyt_deam_tetra"/>
</dbReference>
<evidence type="ECO:0000256" key="21">
    <source>
        <dbReference type="ARBA" id="ARBA00054909"/>
    </source>
</evidence>
<gene>
    <name evidence="30" type="ORF">D4764_03G0000350</name>
</gene>
<dbReference type="GO" id="GO:0005741">
    <property type="term" value="C:mitochondrial outer membrane"/>
    <property type="evidence" value="ECO:0007669"/>
    <property type="project" value="UniProtKB-SubCell"/>
</dbReference>
<evidence type="ECO:0000256" key="6">
    <source>
        <dbReference type="ARBA" id="ARBA00008937"/>
    </source>
</evidence>
<dbReference type="PROSITE" id="PS51747">
    <property type="entry name" value="CYT_DCMP_DEAMINASES_2"/>
    <property type="match status" value="1"/>
</dbReference>
<dbReference type="GO" id="GO:0000266">
    <property type="term" value="P:mitochondrial fission"/>
    <property type="evidence" value="ECO:0007669"/>
    <property type="project" value="InterPro"/>
</dbReference>
<keyword evidence="10" id="KW-0053">Apoptosis</keyword>
<dbReference type="Pfam" id="PF14852">
    <property type="entry name" value="Fis1_TPR_N"/>
    <property type="match status" value="1"/>
</dbReference>
<evidence type="ECO:0000256" key="13">
    <source>
        <dbReference type="ARBA" id="ARBA00022801"/>
    </source>
</evidence>
<dbReference type="GO" id="GO:0055086">
    <property type="term" value="P:nucleobase-containing small molecule metabolic process"/>
    <property type="evidence" value="ECO:0007669"/>
    <property type="project" value="UniProtKB-ARBA"/>
</dbReference>
<dbReference type="CDD" id="cd12212">
    <property type="entry name" value="Fis1"/>
    <property type="match status" value="1"/>
</dbReference>
<organism evidence="30 31">
    <name type="scientific">Takifugu flavidus</name>
    <name type="common">sansaifugu</name>
    <dbReference type="NCBI Taxonomy" id="433684"/>
    <lineage>
        <taxon>Eukaryota</taxon>
        <taxon>Metazoa</taxon>
        <taxon>Chordata</taxon>
        <taxon>Craniata</taxon>
        <taxon>Vertebrata</taxon>
        <taxon>Euteleostomi</taxon>
        <taxon>Actinopterygii</taxon>
        <taxon>Neopterygii</taxon>
        <taxon>Teleostei</taxon>
        <taxon>Neoteleostei</taxon>
        <taxon>Acanthomorphata</taxon>
        <taxon>Eupercaria</taxon>
        <taxon>Tetraodontiformes</taxon>
        <taxon>Tetradontoidea</taxon>
        <taxon>Tetraodontidae</taxon>
        <taxon>Takifugu</taxon>
    </lineage>
</organism>
<dbReference type="InterPro" id="IPR016192">
    <property type="entry name" value="APOBEC/CMP_deaminase_Zn-bd"/>
</dbReference>
<evidence type="ECO:0000256" key="15">
    <source>
        <dbReference type="ARBA" id="ARBA00022989"/>
    </source>
</evidence>
<evidence type="ECO:0000256" key="4">
    <source>
        <dbReference type="ARBA" id="ARBA00004572"/>
    </source>
</evidence>
<keyword evidence="18" id="KW-0576">Peroxisome</keyword>
<evidence type="ECO:0000256" key="11">
    <source>
        <dbReference type="ARBA" id="ARBA00022723"/>
    </source>
</evidence>
<feature type="transmembrane region" description="Helical" evidence="28">
    <location>
        <begin position="118"/>
        <end position="139"/>
    </location>
</feature>
<dbReference type="PROSITE" id="PS50005">
    <property type="entry name" value="TPR"/>
    <property type="match status" value="1"/>
</dbReference>
<evidence type="ECO:0000256" key="19">
    <source>
        <dbReference type="ARBA" id="ARBA00032005"/>
    </source>
</evidence>
<evidence type="ECO:0000256" key="12">
    <source>
        <dbReference type="ARBA" id="ARBA00022787"/>
    </source>
</evidence>
<evidence type="ECO:0000256" key="7">
    <source>
        <dbReference type="ARBA" id="ARBA00012783"/>
    </source>
</evidence>
<dbReference type="EMBL" id="RHFK02000016">
    <property type="protein sequence ID" value="TWW63027.1"/>
    <property type="molecule type" value="Genomic_DNA"/>
</dbReference>
<keyword evidence="14 25" id="KW-0862">Zinc</keyword>
<dbReference type="Pfam" id="PF00383">
    <property type="entry name" value="dCMP_cyt_deam_1"/>
    <property type="match status" value="1"/>
</dbReference>
<evidence type="ECO:0000256" key="22">
    <source>
        <dbReference type="ARBA" id="ARBA00064597"/>
    </source>
</evidence>
<evidence type="ECO:0000256" key="25">
    <source>
        <dbReference type="PIRSR" id="PIRSR606262-3"/>
    </source>
</evidence>
<keyword evidence="13" id="KW-0378">Hydrolase</keyword>
<dbReference type="PANTHER" id="PTHR13247">
    <property type="entry name" value="TETRATRICOPEPTIDE REPEAT PROTEIN 11 TPR REPEAT PROTEIN 11"/>
    <property type="match status" value="1"/>
</dbReference>
<comment type="subcellular location">
    <subcellularLocation>
        <location evidence="4">Mitochondrion outer membrane</location>
        <topology evidence="4">Single-pass membrane protein</topology>
    </subcellularLocation>
    <subcellularLocation>
        <location evidence="3">Peroxisome membrane</location>
        <topology evidence="3">Single-pass membrane protein</topology>
    </subcellularLocation>
</comment>
<comment type="subunit">
    <text evidence="22">Interacts with DNM1L/DLP1 through the TPR region; may form part of a larger protein complex at the endoplasmic reticulum-mitochondrial interface during mitochondrial fission. Interacts with MARCHF5. Interacts with MIEF1. Interacts with PEX11A, PEX11B and PEX11G.</text>
</comment>
<comment type="similarity">
    <text evidence="5">Belongs to the cytidine and deoxycytidylate deaminase family.</text>
</comment>
<feature type="binding site" evidence="25">
    <location>
        <position position="271"/>
    </location>
    <ligand>
        <name>Zn(2+)</name>
        <dbReference type="ChEBI" id="CHEBI:29105"/>
        <note>catalytic</note>
    </ligand>
</feature>
<evidence type="ECO:0000256" key="24">
    <source>
        <dbReference type="PIRSR" id="PIRSR606262-1"/>
    </source>
</evidence>
<sequence>MRNPRHLPVKSFTRDSSEKAMAGRPMRVTVGTVWSFHVGPPPPTPQRLSVGKTVMVTLFTLMRVSFGVVYFHECPQHPNIPNYLLGLAMMTLLMIPFVTFPCESFAPQEPPRGLKLCLLPLLGLFMLVWALAGAVFVFSAYQPNYDPTAADGLYCNKNLYTFSFWNAVLDMFSLGSILAKNYLIKELVSKCLQARNAAYCPYSRFPVGAALLTPDGAIITGCNVENASFGLTVCAERVAVQRAVVEGYRKFTAIAVSCDIEDSFVGPCGACRQVLMEKFEKKYNNELVKGAVSKETRFEYAWCLIRSKYTEDIKKGIVILEELVHKASKDDSRDFLFYLAVAYYRLKDYEKALKNIRTLLKNEPGNKQALDLEQLINKALKKDGLVGMAIVGGIGLGLAGLAGLVGLAVAKGSTKS</sequence>
<evidence type="ECO:0000313" key="31">
    <source>
        <dbReference type="Proteomes" id="UP000324091"/>
    </source>
</evidence>
<dbReference type="InterPro" id="IPR016193">
    <property type="entry name" value="Cytidine_deaminase-like"/>
</dbReference>
<dbReference type="InterPro" id="IPR028061">
    <property type="entry name" value="Fis1_TPR_C"/>
</dbReference>
<dbReference type="PROSITE" id="PS00903">
    <property type="entry name" value="CYT_DCMP_DEAMINASES_1"/>
    <property type="match status" value="1"/>
</dbReference>
<dbReference type="InterPro" id="IPR011990">
    <property type="entry name" value="TPR-like_helical_dom_sf"/>
</dbReference>
<dbReference type="AlphaFoldDB" id="A0A5C6NBJ3"/>
<dbReference type="GO" id="GO:0004126">
    <property type="term" value="F:cytidine deaminase activity"/>
    <property type="evidence" value="ECO:0007669"/>
    <property type="project" value="UniProtKB-EC"/>
</dbReference>
<comment type="caution">
    <text evidence="30">The sequence shown here is derived from an EMBL/GenBank/DDBJ whole genome shotgun (WGS) entry which is preliminary data.</text>
</comment>
<dbReference type="InterPro" id="IPR002125">
    <property type="entry name" value="CMP_dCMP_dom"/>
</dbReference>
<comment type="catalytic activity">
    <reaction evidence="20">
        <text>cytidine + H2O + H(+) = uridine + NH4(+)</text>
        <dbReference type="Rhea" id="RHEA:16069"/>
        <dbReference type="ChEBI" id="CHEBI:15377"/>
        <dbReference type="ChEBI" id="CHEBI:15378"/>
        <dbReference type="ChEBI" id="CHEBI:16704"/>
        <dbReference type="ChEBI" id="CHEBI:17562"/>
        <dbReference type="ChEBI" id="CHEBI:28938"/>
        <dbReference type="EC" id="3.5.4.5"/>
    </reaction>
</comment>
<name>A0A5C6NBJ3_9TELE</name>
<evidence type="ECO:0000256" key="16">
    <source>
        <dbReference type="ARBA" id="ARBA00023128"/>
    </source>
</evidence>
<comment type="cofactor">
    <cofactor evidence="1 25">
        <name>Zn(2+)</name>
        <dbReference type="ChEBI" id="CHEBI:29105"/>
    </cofactor>
</comment>
<keyword evidence="11 25" id="KW-0479">Metal-binding</keyword>
<dbReference type="InterPro" id="IPR016543">
    <property type="entry name" value="Fis1"/>
</dbReference>
<evidence type="ECO:0000313" key="30">
    <source>
        <dbReference type="EMBL" id="TWW63027.1"/>
    </source>
</evidence>
<dbReference type="FunFam" id="3.40.140.10:FF:000008">
    <property type="entry name" value="Cytidine deaminase"/>
    <property type="match status" value="1"/>
</dbReference>
<accession>A0A5C6NBJ3</accession>
<evidence type="ECO:0000256" key="14">
    <source>
        <dbReference type="ARBA" id="ARBA00022833"/>
    </source>
</evidence>
<evidence type="ECO:0000256" key="17">
    <source>
        <dbReference type="ARBA" id="ARBA00023136"/>
    </source>
</evidence>
<dbReference type="GO" id="GO:0008270">
    <property type="term" value="F:zinc ion binding"/>
    <property type="evidence" value="ECO:0007669"/>
    <property type="project" value="InterPro"/>
</dbReference>
<dbReference type="InterPro" id="IPR019734">
    <property type="entry name" value="TPR_rpt"/>
</dbReference>
<feature type="repeat" description="TPR" evidence="26">
    <location>
        <begin position="333"/>
        <end position="366"/>
    </location>
</feature>
<comment type="function">
    <text evidence="2">This enzyme scavenges exogenous and endogenous cytidine and 2'-deoxycytidine for UMP synthesis.</text>
</comment>
<evidence type="ECO:0000256" key="27">
    <source>
        <dbReference type="SAM" id="MobiDB-lite"/>
    </source>
</evidence>
<dbReference type="SUPFAM" id="SSF53927">
    <property type="entry name" value="Cytidine deaminase-like"/>
    <property type="match status" value="1"/>
</dbReference>
<dbReference type="PANTHER" id="PTHR13247:SF0">
    <property type="entry name" value="MITOCHONDRIAL FISSION 1 PROTEIN"/>
    <property type="match status" value="1"/>
</dbReference>
<reference evidence="30 31" key="1">
    <citation type="submission" date="2019-04" db="EMBL/GenBank/DDBJ databases">
        <title>Chromosome genome assembly for Takifugu flavidus.</title>
        <authorList>
            <person name="Xiao S."/>
        </authorList>
    </citation>
    <scope>NUCLEOTIDE SEQUENCE [LARGE SCALE GENOMIC DNA]</scope>
    <source>
        <strain evidence="30">HTHZ2018</strain>
        <tissue evidence="30">Muscle</tissue>
    </source>
</reference>
<keyword evidence="31" id="KW-1185">Reference proteome</keyword>
<keyword evidence="15 28" id="KW-1133">Transmembrane helix</keyword>
<evidence type="ECO:0000256" key="2">
    <source>
        <dbReference type="ARBA" id="ARBA00003949"/>
    </source>
</evidence>
<feature type="transmembrane region" description="Helical" evidence="28">
    <location>
        <begin position="83"/>
        <end position="106"/>
    </location>
</feature>
<dbReference type="GO" id="GO:0016559">
    <property type="term" value="P:peroxisome fission"/>
    <property type="evidence" value="ECO:0007669"/>
    <property type="project" value="TreeGrafter"/>
</dbReference>
<proteinExistence type="inferred from homology"/>
<evidence type="ECO:0000256" key="9">
    <source>
        <dbReference type="ARBA" id="ARBA00022692"/>
    </source>
</evidence>
<evidence type="ECO:0000256" key="28">
    <source>
        <dbReference type="SAM" id="Phobius"/>
    </source>
</evidence>
<dbReference type="InterPro" id="IPR033745">
    <property type="entry name" value="Fis1_cytosol"/>
</dbReference>
<dbReference type="GO" id="GO:0072527">
    <property type="term" value="P:pyrimidine-containing compound metabolic process"/>
    <property type="evidence" value="ECO:0007669"/>
    <property type="project" value="UniProtKB-ARBA"/>
</dbReference>
<evidence type="ECO:0000256" key="26">
    <source>
        <dbReference type="PROSITE-ProRule" id="PRU00339"/>
    </source>
</evidence>
<keyword evidence="12" id="KW-1000">Mitochondrion outer membrane</keyword>
<evidence type="ECO:0000256" key="10">
    <source>
        <dbReference type="ARBA" id="ARBA00022703"/>
    </source>
</evidence>
<keyword evidence="17 28" id="KW-0472">Membrane</keyword>
<dbReference type="NCBIfam" id="TIGR01354">
    <property type="entry name" value="cyt_deam_tetra"/>
    <property type="match status" value="1"/>
</dbReference>
<dbReference type="NCBIfam" id="NF004064">
    <property type="entry name" value="PRK05578.1"/>
    <property type="match status" value="1"/>
</dbReference>